<name>A0ABR9U7S8_9CYAN</name>
<evidence type="ECO:0000313" key="3">
    <source>
        <dbReference type="Proteomes" id="UP000640725"/>
    </source>
</evidence>
<proteinExistence type="predicted"/>
<dbReference type="Pfam" id="PF00293">
    <property type="entry name" value="NUDIX"/>
    <property type="match status" value="1"/>
</dbReference>
<protein>
    <submittedName>
        <fullName evidence="2">NUDIX domain-containing protein</fullName>
    </submittedName>
</protein>
<dbReference type="Gene3D" id="3.90.79.10">
    <property type="entry name" value="Nucleoside Triphosphate Pyrophosphohydrolase"/>
    <property type="match status" value="1"/>
</dbReference>
<dbReference type="InterPro" id="IPR015797">
    <property type="entry name" value="NUDIX_hydrolase-like_dom_sf"/>
</dbReference>
<dbReference type="EMBL" id="JADEWU010000001">
    <property type="protein sequence ID" value="MBE9141644.1"/>
    <property type="molecule type" value="Genomic_DNA"/>
</dbReference>
<dbReference type="RefSeq" id="WP_193867420.1">
    <property type="nucleotide sequence ID" value="NZ_JADEWU010000001.1"/>
</dbReference>
<evidence type="ECO:0000259" key="1">
    <source>
        <dbReference type="PROSITE" id="PS51462"/>
    </source>
</evidence>
<organism evidence="2 3">
    <name type="scientific">Planktothrix mougeotii LEGE 06226</name>
    <dbReference type="NCBI Taxonomy" id="1828728"/>
    <lineage>
        <taxon>Bacteria</taxon>
        <taxon>Bacillati</taxon>
        <taxon>Cyanobacteriota</taxon>
        <taxon>Cyanophyceae</taxon>
        <taxon>Oscillatoriophycideae</taxon>
        <taxon>Oscillatoriales</taxon>
        <taxon>Microcoleaceae</taxon>
        <taxon>Planktothrix</taxon>
    </lineage>
</organism>
<keyword evidence="3" id="KW-1185">Reference proteome</keyword>
<evidence type="ECO:0000313" key="2">
    <source>
        <dbReference type="EMBL" id="MBE9141644.1"/>
    </source>
</evidence>
<gene>
    <name evidence="2" type="ORF">IQ236_00215</name>
</gene>
<dbReference type="InterPro" id="IPR000086">
    <property type="entry name" value="NUDIX_hydrolase_dom"/>
</dbReference>
<dbReference type="CDD" id="cd04688">
    <property type="entry name" value="NUDIX_Hydrolase"/>
    <property type="match status" value="1"/>
</dbReference>
<sequence length="143" mass="16755">MSKSSKIRVLALGLIQNGDRIFVSQGYDPIKKQTFYRALGGGLDFGELSLDALKREFQEEIKAELTNIHYLGCLENIFVYDKKSQHELIQLYRCDFVDIKFYQLEELEFVEKKRNKKALWVSIQRFISGELILFPEGFLDYCI</sequence>
<feature type="domain" description="Nudix hydrolase" evidence="1">
    <location>
        <begin position="6"/>
        <end position="143"/>
    </location>
</feature>
<dbReference type="SUPFAM" id="SSF55811">
    <property type="entry name" value="Nudix"/>
    <property type="match status" value="1"/>
</dbReference>
<comment type="caution">
    <text evidence="2">The sequence shown here is derived from an EMBL/GenBank/DDBJ whole genome shotgun (WGS) entry which is preliminary data.</text>
</comment>
<reference evidence="2 3" key="1">
    <citation type="submission" date="2020-10" db="EMBL/GenBank/DDBJ databases">
        <authorList>
            <person name="Castelo-Branco R."/>
            <person name="Eusebio N."/>
            <person name="Adriana R."/>
            <person name="Vieira A."/>
            <person name="Brugerolle De Fraissinette N."/>
            <person name="Rezende De Castro R."/>
            <person name="Schneider M.P."/>
            <person name="Vasconcelos V."/>
            <person name="Leao P.N."/>
        </authorList>
    </citation>
    <scope>NUCLEOTIDE SEQUENCE [LARGE SCALE GENOMIC DNA]</scope>
    <source>
        <strain evidence="2 3">LEGE 06226</strain>
    </source>
</reference>
<dbReference type="Proteomes" id="UP000640725">
    <property type="component" value="Unassembled WGS sequence"/>
</dbReference>
<accession>A0ABR9U7S8</accession>
<dbReference type="PROSITE" id="PS51462">
    <property type="entry name" value="NUDIX"/>
    <property type="match status" value="1"/>
</dbReference>